<dbReference type="OrthoDB" id="7765631at2"/>
<evidence type="ECO:0000256" key="2">
    <source>
        <dbReference type="ARBA" id="ARBA00022723"/>
    </source>
</evidence>
<evidence type="ECO:0000313" key="6">
    <source>
        <dbReference type="EMBL" id="RZU45054.1"/>
    </source>
</evidence>
<comment type="caution">
    <text evidence="6">The sequence shown here is derived from an EMBL/GenBank/DDBJ whole genome shotgun (WGS) entry which is preliminary data.</text>
</comment>
<dbReference type="Proteomes" id="UP000292423">
    <property type="component" value="Unassembled WGS sequence"/>
</dbReference>
<dbReference type="PANTHER" id="PTHR33337">
    <property type="entry name" value="GFA DOMAIN-CONTAINING PROTEIN"/>
    <property type="match status" value="1"/>
</dbReference>
<dbReference type="InterPro" id="IPR011057">
    <property type="entry name" value="Mss4-like_sf"/>
</dbReference>
<name>A0A4Q7Z4X5_9GAMM</name>
<reference evidence="6 7" key="1">
    <citation type="submission" date="2019-02" db="EMBL/GenBank/DDBJ databases">
        <title>Genomic Encyclopedia of Type Strains, Phase IV (KMG-IV): sequencing the most valuable type-strain genomes for metagenomic binning, comparative biology and taxonomic classification.</title>
        <authorList>
            <person name="Goeker M."/>
        </authorList>
    </citation>
    <scope>NUCLEOTIDE SEQUENCE [LARGE SCALE GENOMIC DNA]</scope>
    <source>
        <strain evidence="6 7">DSM 105135</strain>
    </source>
</reference>
<keyword evidence="4" id="KW-0456">Lyase</keyword>
<keyword evidence="2" id="KW-0479">Metal-binding</keyword>
<dbReference type="InterPro" id="IPR006913">
    <property type="entry name" value="CENP-V/GFA"/>
</dbReference>
<organism evidence="6 7">
    <name type="scientific">Fluviicoccus keumensis</name>
    <dbReference type="NCBI Taxonomy" id="1435465"/>
    <lineage>
        <taxon>Bacteria</taxon>
        <taxon>Pseudomonadati</taxon>
        <taxon>Pseudomonadota</taxon>
        <taxon>Gammaproteobacteria</taxon>
        <taxon>Moraxellales</taxon>
        <taxon>Moraxellaceae</taxon>
        <taxon>Fluviicoccus</taxon>
    </lineage>
</organism>
<evidence type="ECO:0000259" key="5">
    <source>
        <dbReference type="PROSITE" id="PS51891"/>
    </source>
</evidence>
<dbReference type="GO" id="GO:0046872">
    <property type="term" value="F:metal ion binding"/>
    <property type="evidence" value="ECO:0007669"/>
    <property type="project" value="UniProtKB-KW"/>
</dbReference>
<comment type="similarity">
    <text evidence="1">Belongs to the Gfa family.</text>
</comment>
<dbReference type="RefSeq" id="WP_130413032.1">
    <property type="nucleotide sequence ID" value="NZ_SHKX01000012.1"/>
</dbReference>
<protein>
    <recommendedName>
        <fullName evidence="5">CENP-V/GFA domain-containing protein</fullName>
    </recommendedName>
</protein>
<dbReference type="AlphaFoldDB" id="A0A4Q7Z4X5"/>
<evidence type="ECO:0000256" key="3">
    <source>
        <dbReference type="ARBA" id="ARBA00022833"/>
    </source>
</evidence>
<feature type="domain" description="CENP-V/GFA" evidence="5">
    <location>
        <begin position="2"/>
        <end position="118"/>
    </location>
</feature>
<dbReference type="Pfam" id="PF04828">
    <property type="entry name" value="GFA"/>
    <property type="match status" value="1"/>
</dbReference>
<accession>A0A4Q7Z4X5</accession>
<gene>
    <name evidence="6" type="ORF">EV700_1861</name>
</gene>
<dbReference type="PANTHER" id="PTHR33337:SF40">
    <property type="entry name" value="CENP-V_GFA DOMAIN-CONTAINING PROTEIN-RELATED"/>
    <property type="match status" value="1"/>
</dbReference>
<keyword evidence="3" id="KW-0862">Zinc</keyword>
<sequence length="133" mass="15077">MLTGSCLCNGIRYEYHGQIEEISMCHCSMCRKAQGSAYVAVSPVPAERFRIVQGRELLKEFRAVPHKARVFCSQCGSPLYSARDDLPGVIRLRLGTIETPFRCENAYHIYIDSKADWETVADDLPRYSAMKPQ</sequence>
<dbReference type="Gene3D" id="3.90.1590.10">
    <property type="entry name" value="glutathione-dependent formaldehyde- activating enzyme (gfa)"/>
    <property type="match status" value="1"/>
</dbReference>
<dbReference type="PROSITE" id="PS51891">
    <property type="entry name" value="CENP_V_GFA"/>
    <property type="match status" value="1"/>
</dbReference>
<evidence type="ECO:0000256" key="4">
    <source>
        <dbReference type="ARBA" id="ARBA00023239"/>
    </source>
</evidence>
<dbReference type="SUPFAM" id="SSF51316">
    <property type="entry name" value="Mss4-like"/>
    <property type="match status" value="1"/>
</dbReference>
<proteinExistence type="inferred from homology"/>
<dbReference type="EMBL" id="SHKX01000012">
    <property type="protein sequence ID" value="RZU45054.1"/>
    <property type="molecule type" value="Genomic_DNA"/>
</dbReference>
<evidence type="ECO:0000313" key="7">
    <source>
        <dbReference type="Proteomes" id="UP000292423"/>
    </source>
</evidence>
<dbReference type="GO" id="GO:0016846">
    <property type="term" value="F:carbon-sulfur lyase activity"/>
    <property type="evidence" value="ECO:0007669"/>
    <property type="project" value="InterPro"/>
</dbReference>
<keyword evidence="7" id="KW-1185">Reference proteome</keyword>
<evidence type="ECO:0000256" key="1">
    <source>
        <dbReference type="ARBA" id="ARBA00005495"/>
    </source>
</evidence>